<dbReference type="CDD" id="cd02208">
    <property type="entry name" value="cupin_RmlC-like"/>
    <property type="match status" value="1"/>
</dbReference>
<evidence type="ECO:0000313" key="4">
    <source>
        <dbReference type="Proteomes" id="UP000321058"/>
    </source>
</evidence>
<dbReference type="RefSeq" id="WP_147153766.1">
    <property type="nucleotide sequence ID" value="NZ_BKAJ01000101.1"/>
</dbReference>
<dbReference type="SUPFAM" id="SSF51182">
    <property type="entry name" value="RmlC-like cupins"/>
    <property type="match status" value="1"/>
</dbReference>
<evidence type="ECO:0000259" key="2">
    <source>
        <dbReference type="Pfam" id="PF07883"/>
    </source>
</evidence>
<dbReference type="Pfam" id="PF07883">
    <property type="entry name" value="Cupin_2"/>
    <property type="match status" value="1"/>
</dbReference>
<comment type="caution">
    <text evidence="3">The sequence shown here is derived from an EMBL/GenBank/DDBJ whole genome shotgun (WGS) entry which is preliminary data.</text>
</comment>
<accession>A0A512NHT5</accession>
<keyword evidence="1" id="KW-0479">Metal-binding</keyword>
<reference evidence="3 4" key="1">
    <citation type="submission" date="2019-07" db="EMBL/GenBank/DDBJ databases">
        <title>Whole genome shotgun sequence of Reyranella soli NBRC 108950.</title>
        <authorList>
            <person name="Hosoyama A."/>
            <person name="Uohara A."/>
            <person name="Ohji S."/>
            <person name="Ichikawa N."/>
        </authorList>
    </citation>
    <scope>NUCLEOTIDE SEQUENCE [LARGE SCALE GENOMIC DNA]</scope>
    <source>
        <strain evidence="3 4">NBRC 108950</strain>
    </source>
</reference>
<feature type="domain" description="Cupin type-2" evidence="2">
    <location>
        <begin position="41"/>
        <end position="111"/>
    </location>
</feature>
<dbReference type="OrthoDB" id="9798709at2"/>
<dbReference type="Proteomes" id="UP000321058">
    <property type="component" value="Unassembled WGS sequence"/>
</dbReference>
<evidence type="ECO:0000256" key="1">
    <source>
        <dbReference type="ARBA" id="ARBA00022723"/>
    </source>
</evidence>
<evidence type="ECO:0000313" key="3">
    <source>
        <dbReference type="EMBL" id="GEP58486.1"/>
    </source>
</evidence>
<proteinExistence type="predicted"/>
<dbReference type="Gene3D" id="2.60.120.10">
    <property type="entry name" value="Jelly Rolls"/>
    <property type="match status" value="1"/>
</dbReference>
<dbReference type="InterPro" id="IPR011051">
    <property type="entry name" value="RmlC_Cupin_sf"/>
</dbReference>
<dbReference type="InterPro" id="IPR013096">
    <property type="entry name" value="Cupin_2"/>
</dbReference>
<name>A0A512NHT5_9HYPH</name>
<gene>
    <name evidence="3" type="ORF">RSO01_56520</name>
</gene>
<keyword evidence="4" id="KW-1185">Reference proteome</keyword>
<dbReference type="PANTHER" id="PTHR35848">
    <property type="entry name" value="OXALATE-BINDING PROTEIN"/>
    <property type="match status" value="1"/>
</dbReference>
<protein>
    <recommendedName>
        <fullName evidence="2">Cupin type-2 domain-containing protein</fullName>
    </recommendedName>
</protein>
<dbReference type="PANTHER" id="PTHR35848:SF6">
    <property type="entry name" value="CUPIN TYPE-2 DOMAIN-CONTAINING PROTEIN"/>
    <property type="match status" value="1"/>
</dbReference>
<dbReference type="InterPro" id="IPR051610">
    <property type="entry name" value="GPI/OXD"/>
</dbReference>
<dbReference type="GO" id="GO:0046872">
    <property type="term" value="F:metal ion binding"/>
    <property type="evidence" value="ECO:0007669"/>
    <property type="project" value="UniProtKB-KW"/>
</dbReference>
<organism evidence="3 4">
    <name type="scientific">Reyranella soli</name>
    <dbReference type="NCBI Taxonomy" id="1230389"/>
    <lineage>
        <taxon>Bacteria</taxon>
        <taxon>Pseudomonadati</taxon>
        <taxon>Pseudomonadota</taxon>
        <taxon>Alphaproteobacteria</taxon>
        <taxon>Hyphomicrobiales</taxon>
        <taxon>Reyranellaceae</taxon>
        <taxon>Reyranella</taxon>
    </lineage>
</organism>
<dbReference type="AlphaFoldDB" id="A0A512NHT5"/>
<dbReference type="InterPro" id="IPR014710">
    <property type="entry name" value="RmlC-like_jellyroll"/>
</dbReference>
<sequence>MSTLQAPKIRKLADATRVEFGPLAFYHPLIADGDTPVRTGIQTSAPGYLAPMHFHPYVELLFIIEGEAEVWLQGDEDKPARLGVGDCVALPANVPHSFRTVGDQPMRLLGIHANPDRVVTYLDRTSDASGYPVLDGKLEPVGACERA</sequence>
<dbReference type="EMBL" id="BKAJ01000101">
    <property type="protein sequence ID" value="GEP58486.1"/>
    <property type="molecule type" value="Genomic_DNA"/>
</dbReference>